<accession>A0A6A7BZR0</accession>
<keyword evidence="1" id="KW-1133">Transmembrane helix</keyword>
<evidence type="ECO:0000259" key="2">
    <source>
        <dbReference type="Pfam" id="PF16035"/>
    </source>
</evidence>
<reference evidence="3" key="1">
    <citation type="journal article" date="2020" name="Stud. Mycol.">
        <title>101 Dothideomycetes genomes: a test case for predicting lifestyles and emergence of pathogens.</title>
        <authorList>
            <person name="Haridas S."/>
            <person name="Albert R."/>
            <person name="Binder M."/>
            <person name="Bloem J."/>
            <person name="Labutti K."/>
            <person name="Salamov A."/>
            <person name="Andreopoulos B."/>
            <person name="Baker S."/>
            <person name="Barry K."/>
            <person name="Bills G."/>
            <person name="Bluhm B."/>
            <person name="Cannon C."/>
            <person name="Castanera R."/>
            <person name="Culley D."/>
            <person name="Daum C."/>
            <person name="Ezra D."/>
            <person name="Gonzalez J."/>
            <person name="Henrissat B."/>
            <person name="Kuo A."/>
            <person name="Liang C."/>
            <person name="Lipzen A."/>
            <person name="Lutzoni F."/>
            <person name="Magnuson J."/>
            <person name="Mondo S."/>
            <person name="Nolan M."/>
            <person name="Ohm R."/>
            <person name="Pangilinan J."/>
            <person name="Park H.-J."/>
            <person name="Ramirez L."/>
            <person name="Alfaro M."/>
            <person name="Sun H."/>
            <person name="Tritt A."/>
            <person name="Yoshinaga Y."/>
            <person name="Zwiers L.-H."/>
            <person name="Turgeon B."/>
            <person name="Goodwin S."/>
            <person name="Spatafora J."/>
            <person name="Crous P."/>
            <person name="Grigoriev I."/>
        </authorList>
    </citation>
    <scope>NUCLEOTIDE SEQUENCE</scope>
    <source>
        <strain evidence="3">CBS 480.64</strain>
    </source>
</reference>
<evidence type="ECO:0000313" key="4">
    <source>
        <dbReference type="Proteomes" id="UP000799421"/>
    </source>
</evidence>
<dbReference type="InterPro" id="IPR036298">
    <property type="entry name" value="Chalcone_isomerase_sf"/>
</dbReference>
<dbReference type="EMBL" id="MU005978">
    <property type="protein sequence ID" value="KAF2860750.1"/>
    <property type="molecule type" value="Genomic_DNA"/>
</dbReference>
<keyword evidence="1" id="KW-0472">Membrane</keyword>
<dbReference type="GO" id="GO:0016872">
    <property type="term" value="F:intramolecular lyase activity"/>
    <property type="evidence" value="ECO:0007669"/>
    <property type="project" value="InterPro"/>
</dbReference>
<feature type="domain" description="Chalcone isomerase" evidence="2">
    <location>
        <begin position="199"/>
        <end position="406"/>
    </location>
</feature>
<dbReference type="InterPro" id="IPR016087">
    <property type="entry name" value="Chalcone_isomerase"/>
</dbReference>
<organism evidence="3 4">
    <name type="scientific">Piedraia hortae CBS 480.64</name>
    <dbReference type="NCBI Taxonomy" id="1314780"/>
    <lineage>
        <taxon>Eukaryota</taxon>
        <taxon>Fungi</taxon>
        <taxon>Dikarya</taxon>
        <taxon>Ascomycota</taxon>
        <taxon>Pezizomycotina</taxon>
        <taxon>Dothideomycetes</taxon>
        <taxon>Dothideomycetidae</taxon>
        <taxon>Capnodiales</taxon>
        <taxon>Piedraiaceae</taxon>
        <taxon>Piedraia</taxon>
    </lineage>
</organism>
<evidence type="ECO:0000313" key="3">
    <source>
        <dbReference type="EMBL" id="KAF2860750.1"/>
    </source>
</evidence>
<dbReference type="Pfam" id="PF16035">
    <property type="entry name" value="Chalcone_2"/>
    <property type="match status" value="1"/>
</dbReference>
<keyword evidence="1" id="KW-0812">Transmembrane</keyword>
<dbReference type="SUPFAM" id="SSF54626">
    <property type="entry name" value="Chalcone isomerase"/>
    <property type="match status" value="1"/>
</dbReference>
<dbReference type="OrthoDB" id="18193at2759"/>
<sequence length="416" mass="46522">MTAPTRQTMRLLSPRLQTVRSSVSTSSCQWRLLSTRYSDPARHASAARSWASSLGVEAKESTSGPQNPYVNTINPWEEERAYYARRTRFALIGLTGCIVGIAVVCWRINVEAEKNQQRLREQQKHGSYQMEAPEDGNLKFQGKEVHVVGAGDGKRIVAQGPNGDELELVETGTSYVPHFPRTIELPCSPDQGVNGPQEGYTLIGLGIRTVFYFQVYVVGMYIRTEDISALQSKLIRIVNENASTLIPAEKEQLEKRLLDPVESRQIWMELLKTPGIKTAFRITPTRSTDFSHLRDGFVTSINARKAEARSEVQGQETEYDSEDFGQAIQKLKSIFTGRKAPKGSVLILNRDDNGALNVMYQPKWDKQERPVEYMGTVPDQRVSRLIWLGYLAGSKVSSPSARDGIVSGCSIETMVM</sequence>
<keyword evidence="3" id="KW-0413">Isomerase</keyword>
<dbReference type="Proteomes" id="UP000799421">
    <property type="component" value="Unassembled WGS sequence"/>
</dbReference>
<dbReference type="InterPro" id="IPR016088">
    <property type="entry name" value="Chalcone_isomerase_3-sand"/>
</dbReference>
<dbReference type="AlphaFoldDB" id="A0A6A7BZR0"/>
<evidence type="ECO:0000256" key="1">
    <source>
        <dbReference type="SAM" id="Phobius"/>
    </source>
</evidence>
<dbReference type="PANTHER" id="PTHR47284:SF3">
    <property type="entry name" value="FATTY-ACID-BINDING PROTEIN 2"/>
    <property type="match status" value="1"/>
</dbReference>
<dbReference type="Gene3D" id="3.50.70.10">
    <property type="match status" value="1"/>
</dbReference>
<protein>
    <submittedName>
        <fullName evidence="3">Chalcone isomerase</fullName>
    </submittedName>
</protein>
<name>A0A6A7BZR0_9PEZI</name>
<gene>
    <name evidence="3" type="ORF">K470DRAFT_299544</name>
</gene>
<feature type="transmembrane region" description="Helical" evidence="1">
    <location>
        <begin position="89"/>
        <end position="109"/>
    </location>
</feature>
<keyword evidence="4" id="KW-1185">Reference proteome</keyword>
<proteinExistence type="predicted"/>
<dbReference type="PANTHER" id="PTHR47284">
    <property type="entry name" value="FATTY-ACID-BINDING PROTEIN 2"/>
    <property type="match status" value="1"/>
</dbReference>